<feature type="transmembrane region" description="Helical" evidence="1">
    <location>
        <begin position="41"/>
        <end position="60"/>
    </location>
</feature>
<dbReference type="Pfam" id="PF11335">
    <property type="entry name" value="DUF3137"/>
    <property type="match status" value="1"/>
</dbReference>
<dbReference type="Proteomes" id="UP001161391">
    <property type="component" value="Unassembled WGS sequence"/>
</dbReference>
<dbReference type="InterPro" id="IPR021484">
    <property type="entry name" value="DUF3137"/>
</dbReference>
<name>A0ABQ5V741_9PROT</name>
<gene>
    <name evidence="2" type="ORF">GCM10007853_07760</name>
</gene>
<dbReference type="RefSeq" id="WP_284387755.1">
    <property type="nucleotide sequence ID" value="NZ_BSNK01000001.1"/>
</dbReference>
<organism evidence="2 3">
    <name type="scientific">Algimonas ampicilliniresistens</name>
    <dbReference type="NCBI Taxonomy" id="1298735"/>
    <lineage>
        <taxon>Bacteria</taxon>
        <taxon>Pseudomonadati</taxon>
        <taxon>Pseudomonadota</taxon>
        <taxon>Alphaproteobacteria</taxon>
        <taxon>Maricaulales</taxon>
        <taxon>Robiginitomaculaceae</taxon>
        <taxon>Algimonas</taxon>
    </lineage>
</organism>
<accession>A0ABQ5V741</accession>
<reference evidence="2" key="2">
    <citation type="submission" date="2023-01" db="EMBL/GenBank/DDBJ databases">
        <title>Draft genome sequence of Algimonas ampicilliniresistens strain NBRC 108219.</title>
        <authorList>
            <person name="Sun Q."/>
            <person name="Mori K."/>
        </authorList>
    </citation>
    <scope>NUCLEOTIDE SEQUENCE</scope>
    <source>
        <strain evidence="2">NBRC 108219</strain>
    </source>
</reference>
<reference evidence="2" key="1">
    <citation type="journal article" date="2014" name="Int. J. Syst. Evol. Microbiol.">
        <title>Complete genome of a new Firmicutes species belonging to the dominant human colonic microbiota ('Ruminococcus bicirculans') reveals two chromosomes and a selective capacity to utilize plant glucans.</title>
        <authorList>
            <consortium name="NISC Comparative Sequencing Program"/>
            <person name="Wegmann U."/>
            <person name="Louis P."/>
            <person name="Goesmann A."/>
            <person name="Henrissat B."/>
            <person name="Duncan S.H."/>
            <person name="Flint H.J."/>
        </authorList>
    </citation>
    <scope>NUCLEOTIDE SEQUENCE</scope>
    <source>
        <strain evidence="2">NBRC 108219</strain>
    </source>
</reference>
<dbReference type="EMBL" id="BSNK01000001">
    <property type="protein sequence ID" value="GLQ22902.1"/>
    <property type="molecule type" value="Genomic_DNA"/>
</dbReference>
<evidence type="ECO:0008006" key="4">
    <source>
        <dbReference type="Google" id="ProtNLM"/>
    </source>
</evidence>
<keyword evidence="1" id="KW-0472">Membrane</keyword>
<comment type="caution">
    <text evidence="2">The sequence shown here is derived from an EMBL/GenBank/DDBJ whole genome shotgun (WGS) entry which is preliminary data.</text>
</comment>
<protein>
    <recommendedName>
        <fullName evidence="4">DUF3137 domain-containing protein</fullName>
    </recommendedName>
</protein>
<sequence>MHQFDEHHAEFKGFSEYFDGMVRPTLHVRDAARAKAVRNGIIAGVLSATLISIAAFIAIIRFDETGLGFFLFFAAAASTVFMFTLMTHDIREETKSRIVNAIIGYVGWTFEPEVATFDVKEFQELFLIPKSVDRQSFEDSLSGEAHGAGFRSVEAHLEKRSRDSKGNTKWRTVFSGQIMTLDFPTKTFGRTVVLRDKGWFNSKKQSDMKRIGLADPVFEKIFEAYGTDQVEGRVILDPAFMQQMVDLEKAVSGKNIRFGFDRDTLFIAVETKDQFEAGSMFKSLMDPDRTQKILDEVGAVFDIVDTLLKRKKAASLPY</sequence>
<keyword evidence="1" id="KW-1133">Transmembrane helix</keyword>
<evidence type="ECO:0000256" key="1">
    <source>
        <dbReference type="SAM" id="Phobius"/>
    </source>
</evidence>
<keyword evidence="1" id="KW-0812">Transmembrane</keyword>
<keyword evidence="3" id="KW-1185">Reference proteome</keyword>
<proteinExistence type="predicted"/>
<feature type="transmembrane region" description="Helical" evidence="1">
    <location>
        <begin position="66"/>
        <end position="87"/>
    </location>
</feature>
<evidence type="ECO:0000313" key="2">
    <source>
        <dbReference type="EMBL" id="GLQ22902.1"/>
    </source>
</evidence>
<evidence type="ECO:0000313" key="3">
    <source>
        <dbReference type="Proteomes" id="UP001161391"/>
    </source>
</evidence>